<dbReference type="Proteomes" id="UP000449710">
    <property type="component" value="Unassembled WGS sequence"/>
</dbReference>
<dbReference type="EMBL" id="SUMG01000026">
    <property type="protein sequence ID" value="NBG89481.1"/>
    <property type="molecule type" value="Genomic_DNA"/>
</dbReference>
<evidence type="ECO:0008006" key="4">
    <source>
        <dbReference type="Google" id="ProtNLM"/>
    </source>
</evidence>
<evidence type="ECO:0000313" key="3">
    <source>
        <dbReference type="Proteomes" id="UP000449710"/>
    </source>
</evidence>
<dbReference type="RefSeq" id="WP_160723192.1">
    <property type="nucleotide sequence ID" value="NZ_SUMG01000026.1"/>
</dbReference>
<proteinExistence type="predicted"/>
<dbReference type="PROSITE" id="PS51257">
    <property type="entry name" value="PROKAR_LIPOPROTEIN"/>
    <property type="match status" value="1"/>
</dbReference>
<organism evidence="2 3">
    <name type="scientific">Isachenkonia alkalipeptolytica</name>
    <dbReference type="NCBI Taxonomy" id="2565777"/>
    <lineage>
        <taxon>Bacteria</taxon>
        <taxon>Bacillati</taxon>
        <taxon>Bacillota</taxon>
        <taxon>Clostridia</taxon>
        <taxon>Eubacteriales</taxon>
        <taxon>Clostridiaceae</taxon>
        <taxon>Isachenkonia</taxon>
    </lineage>
</organism>
<protein>
    <recommendedName>
        <fullName evidence="4">Lipoprotein</fullName>
    </recommendedName>
</protein>
<dbReference type="AlphaFoldDB" id="A0AA43XN61"/>
<evidence type="ECO:0000256" key="1">
    <source>
        <dbReference type="SAM" id="Coils"/>
    </source>
</evidence>
<sequence length="204" mass="23454">MDKKYLLIVLIVAVSILVGCGNATSSENNNEGTNEQESVELNNLSVPETLKIMTPEANKKNQELNSSLNNIMDEFDGGENLSEAEQEEYEAQMEAHSNKMEELEEEIMMIDDQEIIENIFDEIKDSEAVYNDNLDESVIKEGQFYSLEPQYSNRDKDESILEYINLIMAFEDNTLFLITGEEVESPTVIKMDFDYEWLENQFSQ</sequence>
<evidence type="ECO:0000313" key="2">
    <source>
        <dbReference type="EMBL" id="NBG89481.1"/>
    </source>
</evidence>
<feature type="coiled-coil region" evidence="1">
    <location>
        <begin position="79"/>
        <end position="113"/>
    </location>
</feature>
<reference evidence="2 3" key="1">
    <citation type="submission" date="2019-04" db="EMBL/GenBank/DDBJ databases">
        <title>Isachenkonia alkalipeptolytica gen. nov. sp. nov. a new anaerobic, alkiliphilic organothrophic bacterium capable to reduce synthesized ferrihydrite isolated from a soda lake.</title>
        <authorList>
            <person name="Toshchakov S.V."/>
            <person name="Zavarzina D.G."/>
            <person name="Zhilina T.N."/>
            <person name="Kostrikina N.A."/>
            <person name="Kublanov I.V."/>
        </authorList>
    </citation>
    <scope>NUCLEOTIDE SEQUENCE [LARGE SCALE GENOMIC DNA]</scope>
    <source>
        <strain evidence="2 3">Z-1701</strain>
    </source>
</reference>
<accession>A0AA43XN61</accession>
<gene>
    <name evidence="2" type="ORF">ISALK_13380</name>
</gene>
<keyword evidence="3" id="KW-1185">Reference proteome</keyword>
<comment type="caution">
    <text evidence="2">The sequence shown here is derived from an EMBL/GenBank/DDBJ whole genome shotgun (WGS) entry which is preliminary data.</text>
</comment>
<keyword evidence="1" id="KW-0175">Coiled coil</keyword>
<name>A0AA43XN61_9CLOT</name>